<proteinExistence type="inferred from homology"/>
<keyword evidence="8" id="KW-1185">Reference proteome</keyword>
<name>A0A3Q8WTW3_9ACTO</name>
<feature type="transmembrane region" description="Helical" evidence="6">
    <location>
        <begin position="70"/>
        <end position="89"/>
    </location>
</feature>
<dbReference type="EMBL" id="CP034438">
    <property type="protein sequence ID" value="AZN29141.1"/>
    <property type="molecule type" value="Genomic_DNA"/>
</dbReference>
<dbReference type="PANTHER" id="PTHR43701:SF2">
    <property type="entry name" value="MEMBRANE TRANSPORTER PROTEIN YJNA-RELATED"/>
    <property type="match status" value="1"/>
</dbReference>
<feature type="transmembrane region" description="Helical" evidence="6">
    <location>
        <begin position="7"/>
        <end position="32"/>
    </location>
</feature>
<feature type="transmembrane region" description="Helical" evidence="6">
    <location>
        <begin position="230"/>
        <end position="249"/>
    </location>
</feature>
<dbReference type="AlphaFoldDB" id="A0A3Q8WTW3"/>
<dbReference type="KEGG" id="fsl:EJO69_01635"/>
<evidence type="ECO:0000256" key="5">
    <source>
        <dbReference type="ARBA" id="ARBA00023136"/>
    </source>
</evidence>
<feature type="transmembrane region" description="Helical" evidence="6">
    <location>
        <begin position="205"/>
        <end position="224"/>
    </location>
</feature>
<evidence type="ECO:0000256" key="2">
    <source>
        <dbReference type="ARBA" id="ARBA00009142"/>
    </source>
</evidence>
<evidence type="ECO:0000256" key="3">
    <source>
        <dbReference type="ARBA" id="ARBA00022692"/>
    </source>
</evidence>
<feature type="transmembrane region" description="Helical" evidence="6">
    <location>
        <begin position="95"/>
        <end position="117"/>
    </location>
</feature>
<dbReference type="InterPro" id="IPR002781">
    <property type="entry name" value="TM_pro_TauE-like"/>
</dbReference>
<evidence type="ECO:0000313" key="8">
    <source>
        <dbReference type="Proteomes" id="UP000270021"/>
    </source>
</evidence>
<keyword evidence="6" id="KW-1003">Cell membrane</keyword>
<keyword evidence="5 6" id="KW-0472">Membrane</keyword>
<sequence length="253" mass="26041">MLALIVGLGIGIVVGLLGAGGGILSVPALMYLLGQAPYAAAIGSLIGVTLTSAGALLVHARAGSVQIRAGLLFGGLSVVGALAGARLSLLLDDEMLVRIFSIFLLLVGIAFAVRTWRGPTEDSATGRPRRRWRDLMRLIIVASLTGLLTGIFGVGGGFMIVPVLVLVMAVPMKEAVGTSLLVMVVTSLAGIVGRMPLQGTIDWQLIGLFVAGSVMGGLLGSVFSKRLPPRLLTGIFALLVTGVAVYSGIQSWL</sequence>
<dbReference type="OrthoDB" id="3240334at2"/>
<keyword evidence="3 6" id="KW-0812">Transmembrane</keyword>
<accession>A0A3Q8WTW3</accession>
<keyword evidence="4 6" id="KW-1133">Transmembrane helix</keyword>
<evidence type="ECO:0000256" key="4">
    <source>
        <dbReference type="ARBA" id="ARBA00022989"/>
    </source>
</evidence>
<dbReference type="GO" id="GO:0005886">
    <property type="term" value="C:plasma membrane"/>
    <property type="evidence" value="ECO:0007669"/>
    <property type="project" value="UniProtKB-SubCell"/>
</dbReference>
<feature type="transmembrane region" description="Helical" evidence="6">
    <location>
        <begin position="175"/>
        <end position="193"/>
    </location>
</feature>
<comment type="subcellular location">
    <subcellularLocation>
        <location evidence="6">Cell membrane</location>
        <topology evidence="6">Multi-pass membrane protein</topology>
    </subcellularLocation>
    <subcellularLocation>
        <location evidence="1">Membrane</location>
        <topology evidence="1">Multi-pass membrane protein</topology>
    </subcellularLocation>
</comment>
<protein>
    <recommendedName>
        <fullName evidence="6">Probable membrane transporter protein</fullName>
    </recommendedName>
</protein>
<gene>
    <name evidence="7" type="ORF">EJO69_01635</name>
</gene>
<dbReference type="Pfam" id="PF01925">
    <property type="entry name" value="TauE"/>
    <property type="match status" value="1"/>
</dbReference>
<evidence type="ECO:0000313" key="7">
    <source>
        <dbReference type="EMBL" id="AZN29141.1"/>
    </source>
</evidence>
<dbReference type="PANTHER" id="PTHR43701">
    <property type="entry name" value="MEMBRANE TRANSPORTER PROTEIN MJ0441-RELATED"/>
    <property type="match status" value="1"/>
</dbReference>
<reference evidence="7 8" key="1">
    <citation type="submission" date="2018-12" db="EMBL/GenBank/DDBJ databases">
        <title>Complete genome sequence of Flaviflexus salsibiostraticola KCTC 33148.</title>
        <authorList>
            <person name="Bae J.-W."/>
        </authorList>
    </citation>
    <scope>NUCLEOTIDE SEQUENCE [LARGE SCALE GENOMIC DNA]</scope>
    <source>
        <strain evidence="7 8">KCTC 33148</strain>
    </source>
</reference>
<dbReference type="RefSeq" id="WP_126038351.1">
    <property type="nucleotide sequence ID" value="NZ_CP034438.1"/>
</dbReference>
<dbReference type="Proteomes" id="UP000270021">
    <property type="component" value="Chromosome"/>
</dbReference>
<comment type="similarity">
    <text evidence="2 6">Belongs to the 4-toluene sulfonate uptake permease (TSUP) (TC 2.A.102) family.</text>
</comment>
<evidence type="ECO:0000256" key="6">
    <source>
        <dbReference type="RuleBase" id="RU363041"/>
    </source>
</evidence>
<feature type="transmembrane region" description="Helical" evidence="6">
    <location>
        <begin position="138"/>
        <end position="169"/>
    </location>
</feature>
<evidence type="ECO:0000256" key="1">
    <source>
        <dbReference type="ARBA" id="ARBA00004141"/>
    </source>
</evidence>
<feature type="transmembrane region" description="Helical" evidence="6">
    <location>
        <begin position="38"/>
        <end position="58"/>
    </location>
</feature>
<dbReference type="InterPro" id="IPR051598">
    <property type="entry name" value="TSUP/Inactive_protease-like"/>
</dbReference>
<organism evidence="7 8">
    <name type="scientific">Flaviflexus salsibiostraticola</name>
    <dbReference type="NCBI Taxonomy" id="1282737"/>
    <lineage>
        <taxon>Bacteria</taxon>
        <taxon>Bacillati</taxon>
        <taxon>Actinomycetota</taxon>
        <taxon>Actinomycetes</taxon>
        <taxon>Actinomycetales</taxon>
        <taxon>Actinomycetaceae</taxon>
        <taxon>Flaviflexus</taxon>
    </lineage>
</organism>